<protein>
    <recommendedName>
        <fullName evidence="3">Actin-related protein</fullName>
    </recommendedName>
</protein>
<dbReference type="InterPro" id="IPR043129">
    <property type="entry name" value="ATPase_NBD"/>
</dbReference>
<dbReference type="PRINTS" id="PR00190">
    <property type="entry name" value="ACTIN"/>
</dbReference>
<sequence length="499" mass="55644">MSTETHEESNEYTIIIDIGQGSTKVGFAGEETPRSIFPTVTGKPKYQQMAGGQTQDIYVGNDTIRMRGVLKLDYPIKRGNVMDWDQYFAILNHIFYNVLRIPPARCNVIYLIPPLTLPDIAQYFARVLFETHKCKSVAMLDSATTAVFSIGETTGLSIELGCGLTHVTPVMNGQIYAPSIKRLNLAGIDVEEQLASALTQYGIFIKKEIVREIKEKVLKISLNPTSDSVDPANNVIFTLPDGEPLTINSQSVIMSGEILFNPGLIGLNSPALPQAVIDSLRAVDPFYWRPLLKKIIFSGGSSYLQGLVPRLVDEIQKILPQLGPFPPEEDEPKIEDAEEKVERPSEILNQKTEDNCPKCGEIVILNESSFCPYCGFSLEVNQIEILDESHHKLSRKEKKLIKKTSIDDDELANIASEVEGEYGSEDEINDLITLLEKKTNTTMNDIKIITPKDRFYASFKGAAILGALPSFKKFMVTYEQFTKNPDSVIVKFHDIIPSM</sequence>
<dbReference type="EMBL" id="CP104013">
    <property type="protein sequence ID" value="UYP44711.1"/>
    <property type="molecule type" value="Genomic_DNA"/>
</dbReference>
<dbReference type="Proteomes" id="UP001208689">
    <property type="component" value="Chromosome"/>
</dbReference>
<dbReference type="Pfam" id="PF00022">
    <property type="entry name" value="Actin"/>
    <property type="match status" value="1"/>
</dbReference>
<accession>A0ABY6HMH5</accession>
<evidence type="ECO:0008006" key="3">
    <source>
        <dbReference type="Google" id="ProtNLM"/>
    </source>
</evidence>
<dbReference type="SUPFAM" id="SSF53067">
    <property type="entry name" value="Actin-like ATPase domain"/>
    <property type="match status" value="2"/>
</dbReference>
<gene>
    <name evidence="1" type="ORF">NEF87_000996</name>
</gene>
<name>A0ABY6HMH5_9ARCH</name>
<proteinExistence type="predicted"/>
<evidence type="ECO:0000313" key="1">
    <source>
        <dbReference type="EMBL" id="UYP44711.1"/>
    </source>
</evidence>
<dbReference type="PANTHER" id="PTHR11937">
    <property type="entry name" value="ACTIN"/>
    <property type="match status" value="1"/>
</dbReference>
<reference evidence="1" key="1">
    <citation type="submission" date="2022-09" db="EMBL/GenBank/DDBJ databases">
        <title>Actin cytoskeleton and complex cell architecture in an #Asgard archaeon.</title>
        <authorList>
            <person name="Ponce Toledo R.I."/>
            <person name="Schleper C."/>
            <person name="Rodrigues Oliveira T."/>
            <person name="Wollweber F."/>
            <person name="Xu J."/>
            <person name="Rittmann S."/>
            <person name="Klingl A."/>
            <person name="Pilhofer M."/>
        </authorList>
    </citation>
    <scope>NUCLEOTIDE SEQUENCE</scope>
    <source>
        <strain evidence="1">B-35</strain>
    </source>
</reference>
<dbReference type="InterPro" id="IPR004000">
    <property type="entry name" value="Actin"/>
</dbReference>
<dbReference type="Gene3D" id="3.90.640.10">
    <property type="entry name" value="Actin, Chain A, domain 4"/>
    <property type="match status" value="1"/>
</dbReference>
<dbReference type="SMART" id="SM00268">
    <property type="entry name" value="ACTIN"/>
    <property type="match status" value="1"/>
</dbReference>
<organism evidence="1 2">
    <name type="scientific">Candidatus Lokiarchaeum ossiferum</name>
    <dbReference type="NCBI Taxonomy" id="2951803"/>
    <lineage>
        <taxon>Archaea</taxon>
        <taxon>Promethearchaeati</taxon>
        <taxon>Promethearchaeota</taxon>
        <taxon>Promethearchaeia</taxon>
        <taxon>Promethearchaeales</taxon>
        <taxon>Promethearchaeaceae</taxon>
        <taxon>Candidatus Lokiarchaeum</taxon>
    </lineage>
</organism>
<dbReference type="Gene3D" id="3.30.420.40">
    <property type="match status" value="2"/>
</dbReference>
<evidence type="ECO:0000313" key="2">
    <source>
        <dbReference type="Proteomes" id="UP001208689"/>
    </source>
</evidence>
<keyword evidence="2" id="KW-1185">Reference proteome</keyword>